<organism evidence="5 6">
    <name type="scientific">Babjeviella inositovora NRRL Y-12698</name>
    <dbReference type="NCBI Taxonomy" id="984486"/>
    <lineage>
        <taxon>Eukaryota</taxon>
        <taxon>Fungi</taxon>
        <taxon>Dikarya</taxon>
        <taxon>Ascomycota</taxon>
        <taxon>Saccharomycotina</taxon>
        <taxon>Pichiomycetes</taxon>
        <taxon>Serinales incertae sedis</taxon>
        <taxon>Babjeviella</taxon>
    </lineage>
</organism>
<dbReference type="GO" id="GO:0005634">
    <property type="term" value="C:nucleus"/>
    <property type="evidence" value="ECO:0007669"/>
    <property type="project" value="EnsemblFungi"/>
</dbReference>
<dbReference type="GeneID" id="30146790"/>
<keyword evidence="6" id="KW-1185">Reference proteome</keyword>
<proteinExistence type="inferred from homology"/>
<dbReference type="PANTHER" id="PTHR12400:SF103">
    <property type="entry name" value="INOSITOL POLYPHOSPHATE MULTIKINASE"/>
    <property type="match status" value="1"/>
</dbReference>
<dbReference type="GO" id="GO:0000823">
    <property type="term" value="F:inositol-1,4,5-trisphosphate 6-kinase activity"/>
    <property type="evidence" value="ECO:0007669"/>
    <property type="project" value="EnsemblFungi"/>
</dbReference>
<dbReference type="GO" id="GO:0008440">
    <property type="term" value="F:inositol-1,4,5-trisphosphate 3-kinase activity"/>
    <property type="evidence" value="ECO:0007669"/>
    <property type="project" value="EnsemblFungi"/>
</dbReference>
<dbReference type="SUPFAM" id="SSF56104">
    <property type="entry name" value="SAICAR synthase-like"/>
    <property type="match status" value="1"/>
</dbReference>
<dbReference type="GO" id="GO:0000122">
    <property type="term" value="P:negative regulation of transcription by RNA polymerase II"/>
    <property type="evidence" value="ECO:0007669"/>
    <property type="project" value="EnsemblFungi"/>
</dbReference>
<reference evidence="6" key="1">
    <citation type="submission" date="2016-05" db="EMBL/GenBank/DDBJ databases">
        <title>Comparative genomics of biotechnologically important yeasts.</title>
        <authorList>
            <consortium name="DOE Joint Genome Institute"/>
            <person name="Riley R."/>
            <person name="Haridas S."/>
            <person name="Wolfe K.H."/>
            <person name="Lopes M.R."/>
            <person name="Hittinger C.T."/>
            <person name="Goker M."/>
            <person name="Salamov A."/>
            <person name="Wisecaver J."/>
            <person name="Long T.M."/>
            <person name="Aerts A.L."/>
            <person name="Barry K."/>
            <person name="Choi C."/>
            <person name="Clum A."/>
            <person name="Coughlan A.Y."/>
            <person name="Deshpande S."/>
            <person name="Douglass A.P."/>
            <person name="Hanson S.J."/>
            <person name="Klenk H.-P."/>
            <person name="Labutti K."/>
            <person name="Lapidus A."/>
            <person name="Lindquist E."/>
            <person name="Lipzen A."/>
            <person name="Meier-Kolthoff J.P."/>
            <person name="Ohm R.A."/>
            <person name="Otillar R.P."/>
            <person name="Pangilinan J."/>
            <person name="Peng Y."/>
            <person name="Rokas A."/>
            <person name="Rosa C.A."/>
            <person name="Scheuner C."/>
            <person name="Sibirny A.A."/>
            <person name="Slot J.C."/>
            <person name="Stielow J.B."/>
            <person name="Sun H."/>
            <person name="Kurtzman C.P."/>
            <person name="Blackwell M."/>
            <person name="Grigoriev I.V."/>
            <person name="Jeffries T.W."/>
        </authorList>
    </citation>
    <scope>NUCLEOTIDE SEQUENCE [LARGE SCALE GENOMIC DNA]</scope>
    <source>
        <strain evidence="6">NRRL Y-12698</strain>
    </source>
</reference>
<name>A0A1E3QQS7_9ASCO</name>
<keyword evidence="2 4" id="KW-0808">Transferase</keyword>
<sequence length="337" mass="38051">MDGFVSLPHIAAGHEGPLTTEDGVFFAKLTNQREIDFYQESFRETVNELHVEHYPGNKLRDWMPKFWGTLTPGVSLQAHNLDSVLAADLAAAAPLSDKQYIVLQSVLHGFRKPSIMDIKLGSVLYDDSSSAEKRTRMVNVSELTTSGSLHFRVCGMKCYTDTTAPLADIPGVSNDCCKFSEDALGRYVSFDKTYGRLLTDETAELGIAQFFNLNPELCRSENTPIRHKIVESFFHRLQLLYNCLLDEEVRIVGGSLLFVFENDVARWHEMECEDPLVHEQLINEDEDDDEEDAPLSTLKFIDFAHSKRVLGEGCDEEIVEGVENLIGIFQNLSEYEK</sequence>
<dbReference type="GO" id="GO:0050821">
    <property type="term" value="P:protein stabilization"/>
    <property type="evidence" value="ECO:0007669"/>
    <property type="project" value="EnsemblFungi"/>
</dbReference>
<dbReference type="Proteomes" id="UP000094336">
    <property type="component" value="Unassembled WGS sequence"/>
</dbReference>
<dbReference type="GO" id="GO:0000827">
    <property type="term" value="F:inositol-1,3,4,5,6-pentakisphosphate kinase activity"/>
    <property type="evidence" value="ECO:0007669"/>
    <property type="project" value="EnsemblFungi"/>
</dbReference>
<dbReference type="InterPro" id="IPR005522">
    <property type="entry name" value="IPK"/>
</dbReference>
<evidence type="ECO:0000256" key="2">
    <source>
        <dbReference type="ARBA" id="ARBA00022679"/>
    </source>
</evidence>
<dbReference type="GO" id="GO:0000821">
    <property type="term" value="P:regulation of arginine metabolic process"/>
    <property type="evidence" value="ECO:0007669"/>
    <property type="project" value="EnsemblFungi"/>
</dbReference>
<dbReference type="GO" id="GO:0016236">
    <property type="term" value="P:macroautophagy"/>
    <property type="evidence" value="ECO:0007669"/>
    <property type="project" value="EnsemblFungi"/>
</dbReference>
<dbReference type="AlphaFoldDB" id="A0A1E3QQS7"/>
<dbReference type="RefSeq" id="XP_018985338.1">
    <property type="nucleotide sequence ID" value="XM_019128937.1"/>
</dbReference>
<dbReference type="GO" id="GO:0030674">
    <property type="term" value="F:protein-macromolecule adaptor activity"/>
    <property type="evidence" value="ECO:0007669"/>
    <property type="project" value="EnsemblFungi"/>
</dbReference>
<keyword evidence="3 4" id="KW-0418">Kinase</keyword>
<evidence type="ECO:0000256" key="3">
    <source>
        <dbReference type="ARBA" id="ARBA00022777"/>
    </source>
</evidence>
<evidence type="ECO:0000256" key="4">
    <source>
        <dbReference type="RuleBase" id="RU363090"/>
    </source>
</evidence>
<dbReference type="STRING" id="984486.A0A1E3QQS7"/>
<comment type="similarity">
    <text evidence="1 4">Belongs to the inositol phosphokinase (IPK) family.</text>
</comment>
<protein>
    <recommendedName>
        <fullName evidence="4">Kinase</fullName>
        <ecNumber evidence="4">2.7.-.-</ecNumber>
    </recommendedName>
</protein>
<accession>A0A1E3QQS7</accession>
<dbReference type="GO" id="GO:0000825">
    <property type="term" value="F:inositol-1,3,4,5-tetrakisphosphate 6-kinase activity"/>
    <property type="evidence" value="ECO:0007669"/>
    <property type="project" value="EnsemblFungi"/>
</dbReference>
<dbReference type="EC" id="2.7.-.-" evidence="4"/>
<dbReference type="InterPro" id="IPR038286">
    <property type="entry name" value="IPK_sf"/>
</dbReference>
<dbReference type="GO" id="GO:0005737">
    <property type="term" value="C:cytoplasm"/>
    <property type="evidence" value="ECO:0007669"/>
    <property type="project" value="TreeGrafter"/>
</dbReference>
<dbReference type="PANTHER" id="PTHR12400">
    <property type="entry name" value="INOSITOL POLYPHOSPHATE KINASE"/>
    <property type="match status" value="1"/>
</dbReference>
<evidence type="ECO:0000313" key="5">
    <source>
        <dbReference type="EMBL" id="ODQ80010.1"/>
    </source>
</evidence>
<dbReference type="EMBL" id="KV454431">
    <property type="protein sequence ID" value="ODQ80010.1"/>
    <property type="molecule type" value="Genomic_DNA"/>
</dbReference>
<dbReference type="GO" id="GO:0032958">
    <property type="term" value="P:inositol phosphate biosynthetic process"/>
    <property type="evidence" value="ECO:0007669"/>
    <property type="project" value="EnsemblFungi"/>
</dbReference>
<dbReference type="GO" id="GO:0016303">
    <property type="term" value="F:1-phosphatidylinositol-3-kinase activity"/>
    <property type="evidence" value="ECO:0007669"/>
    <property type="project" value="EnsemblFungi"/>
</dbReference>
<dbReference type="Gene3D" id="3.30.470.160">
    <property type="entry name" value="Inositol polyphosphate kinase"/>
    <property type="match status" value="1"/>
</dbReference>
<gene>
    <name evidence="5" type="ORF">BABINDRAFT_161657</name>
</gene>
<dbReference type="OrthoDB" id="338650at2759"/>
<dbReference type="GO" id="GO:0045944">
    <property type="term" value="P:positive regulation of transcription by RNA polymerase II"/>
    <property type="evidence" value="ECO:0007669"/>
    <property type="project" value="EnsemblFungi"/>
</dbReference>
<evidence type="ECO:0000256" key="1">
    <source>
        <dbReference type="ARBA" id="ARBA00007374"/>
    </source>
</evidence>
<dbReference type="GO" id="GO:0000824">
    <property type="term" value="F:inositol-1,4,5,6-tetrakisphosphate 3-kinase activity"/>
    <property type="evidence" value="ECO:0007669"/>
    <property type="project" value="EnsemblFungi"/>
</dbReference>
<evidence type="ECO:0000313" key="6">
    <source>
        <dbReference type="Proteomes" id="UP000094336"/>
    </source>
</evidence>
<dbReference type="Pfam" id="PF03770">
    <property type="entry name" value="IPK"/>
    <property type="match status" value="1"/>
</dbReference>